<feature type="domain" description="Histidine kinase" evidence="10">
    <location>
        <begin position="173"/>
        <end position="417"/>
    </location>
</feature>
<keyword evidence="7" id="KW-0902">Two-component regulatory system</keyword>
<dbReference type="GO" id="GO:0000155">
    <property type="term" value="F:phosphorelay sensor kinase activity"/>
    <property type="evidence" value="ECO:0007669"/>
    <property type="project" value="InterPro"/>
</dbReference>
<feature type="domain" description="Response regulatory" evidence="11">
    <location>
        <begin position="7"/>
        <end position="126"/>
    </location>
</feature>
<dbReference type="PANTHER" id="PTHR43047">
    <property type="entry name" value="TWO-COMPONENT HISTIDINE PROTEIN KINASE"/>
    <property type="match status" value="1"/>
</dbReference>
<keyword evidence="4 9" id="KW-0597">Phosphoprotein</keyword>
<evidence type="ECO:0000256" key="6">
    <source>
        <dbReference type="ARBA" id="ARBA00022777"/>
    </source>
</evidence>
<comment type="similarity">
    <text evidence="2">In the N-terminal section; belongs to the phytochrome family.</text>
</comment>
<dbReference type="SMART" id="SM00448">
    <property type="entry name" value="REC"/>
    <property type="match status" value="1"/>
</dbReference>
<dbReference type="GO" id="GO:0009927">
    <property type="term" value="F:histidine phosphotransfer kinase activity"/>
    <property type="evidence" value="ECO:0007669"/>
    <property type="project" value="TreeGrafter"/>
</dbReference>
<dbReference type="CDD" id="cd16922">
    <property type="entry name" value="HATPase_EvgS-ArcB-TorS-like"/>
    <property type="match status" value="1"/>
</dbReference>
<dbReference type="GO" id="GO:0005886">
    <property type="term" value="C:plasma membrane"/>
    <property type="evidence" value="ECO:0007669"/>
    <property type="project" value="TreeGrafter"/>
</dbReference>
<dbReference type="InterPro" id="IPR004358">
    <property type="entry name" value="Sig_transdc_His_kin-like_C"/>
</dbReference>
<evidence type="ECO:0000313" key="13">
    <source>
        <dbReference type="Proteomes" id="UP000176944"/>
    </source>
</evidence>
<dbReference type="Gene3D" id="1.10.287.130">
    <property type="match status" value="1"/>
</dbReference>
<keyword evidence="6" id="KW-0418">Kinase</keyword>
<evidence type="ECO:0000256" key="1">
    <source>
        <dbReference type="ARBA" id="ARBA00000085"/>
    </source>
</evidence>
<dbReference type="SUPFAM" id="SSF47384">
    <property type="entry name" value="Homodimeric domain of signal transducing histidine kinase"/>
    <property type="match status" value="1"/>
</dbReference>
<dbReference type="SMART" id="SM00387">
    <property type="entry name" value="HATPase_c"/>
    <property type="match status" value="1"/>
</dbReference>
<feature type="modified residue" description="4-aspartylphosphate" evidence="9">
    <location>
        <position position="61"/>
    </location>
</feature>
<accession>A0A1D9G9L3</accession>
<sequence length="418" mass="47495">MTYAKKIILVVDDELELERLIKQRLRKRIRTQELDFLFAHNGSEALDILKSSKRIDLILTDINMPEMDGLTLLGFIPEVDPTLKAVVVSAYGDMKNIRTAMNRGAFDFLTKPIDFQDLEITINKTLKFVEQVREQQHQIRQAHKQRQLYLQELIKAKEIAEKANYAKSQFIANMSHEFRTPLNIIIGNSELLQARAQKSDPEYFIPRLEKIQNSSWHLLNLFNDILDLSKMEVGELKLHQENTEISSLIEEVITTVRPLSEKKNNTLEVIYLNNPGRIRTDPTKMRQILLNLLNNACKFTEQGTVKLIVHKSDGTAEIDDQFNSPSTTIPDLGQHQRTKPSITFQVSDTGIGISPKQHSKIFEPFSQVDESDTRKYSGAGLGLAMAKKLCHLMAGQITVDSELGKGATFTVSLPIELL</sequence>
<dbReference type="Gene3D" id="3.30.565.10">
    <property type="entry name" value="Histidine kinase-like ATPase, C-terminal domain"/>
    <property type="match status" value="1"/>
</dbReference>
<dbReference type="InterPro" id="IPR036890">
    <property type="entry name" value="HATPase_C_sf"/>
</dbReference>
<dbReference type="InterPro" id="IPR005467">
    <property type="entry name" value="His_kinase_dom"/>
</dbReference>
<dbReference type="EMBL" id="CP017708">
    <property type="protein sequence ID" value="AOY84165.1"/>
    <property type="molecule type" value="Genomic_DNA"/>
</dbReference>
<dbReference type="InterPro" id="IPR003594">
    <property type="entry name" value="HATPase_dom"/>
</dbReference>
<dbReference type="InterPro" id="IPR036097">
    <property type="entry name" value="HisK_dim/P_sf"/>
</dbReference>
<dbReference type="AlphaFoldDB" id="A0A1D9G9L3"/>
<evidence type="ECO:0000256" key="3">
    <source>
        <dbReference type="ARBA" id="ARBA00012438"/>
    </source>
</evidence>
<proteinExistence type="inferred from homology"/>
<dbReference type="Pfam" id="PF02518">
    <property type="entry name" value="HATPase_c"/>
    <property type="match status" value="1"/>
</dbReference>
<dbReference type="FunFam" id="3.30.565.10:FF:000010">
    <property type="entry name" value="Sensor histidine kinase RcsC"/>
    <property type="match status" value="1"/>
</dbReference>
<evidence type="ECO:0000256" key="7">
    <source>
        <dbReference type="ARBA" id="ARBA00023012"/>
    </source>
</evidence>
<evidence type="ECO:0000256" key="8">
    <source>
        <dbReference type="ARBA" id="ARBA00074306"/>
    </source>
</evidence>
<dbReference type="PROSITE" id="PS50109">
    <property type="entry name" value="HIS_KIN"/>
    <property type="match status" value="1"/>
</dbReference>
<dbReference type="PANTHER" id="PTHR43047:SF72">
    <property type="entry name" value="OSMOSENSING HISTIDINE PROTEIN KINASE SLN1"/>
    <property type="match status" value="1"/>
</dbReference>
<dbReference type="SUPFAM" id="SSF55874">
    <property type="entry name" value="ATPase domain of HSP90 chaperone/DNA topoisomerase II/histidine kinase"/>
    <property type="match status" value="1"/>
</dbReference>
<comment type="catalytic activity">
    <reaction evidence="1">
        <text>ATP + protein L-histidine = ADP + protein N-phospho-L-histidine.</text>
        <dbReference type="EC" id="2.7.13.3"/>
    </reaction>
</comment>
<dbReference type="PRINTS" id="PR00344">
    <property type="entry name" value="BCTRLSENSOR"/>
</dbReference>
<dbReference type="EC" id="2.7.13.3" evidence="3"/>
<evidence type="ECO:0000259" key="11">
    <source>
        <dbReference type="PROSITE" id="PS50110"/>
    </source>
</evidence>
<evidence type="ECO:0000256" key="2">
    <source>
        <dbReference type="ARBA" id="ARBA00006402"/>
    </source>
</evidence>
<keyword evidence="12" id="KW-0067">ATP-binding</keyword>
<dbReference type="Proteomes" id="UP000176944">
    <property type="component" value="Chromosome"/>
</dbReference>
<dbReference type="GO" id="GO:0005524">
    <property type="term" value="F:ATP binding"/>
    <property type="evidence" value="ECO:0007669"/>
    <property type="project" value="UniProtKB-KW"/>
</dbReference>
<dbReference type="InterPro" id="IPR003661">
    <property type="entry name" value="HisK_dim/P_dom"/>
</dbReference>
<dbReference type="Pfam" id="PF00512">
    <property type="entry name" value="HisKA"/>
    <property type="match status" value="1"/>
</dbReference>
<evidence type="ECO:0000256" key="5">
    <source>
        <dbReference type="ARBA" id="ARBA00022679"/>
    </source>
</evidence>
<organism evidence="12 13">
    <name type="scientific">Moorena producens (strain JHB)</name>
    <dbReference type="NCBI Taxonomy" id="1454205"/>
    <lineage>
        <taxon>Bacteria</taxon>
        <taxon>Bacillati</taxon>
        <taxon>Cyanobacteriota</taxon>
        <taxon>Cyanophyceae</taxon>
        <taxon>Coleofasciculales</taxon>
        <taxon>Coleofasciculaceae</taxon>
        <taxon>Moorena</taxon>
    </lineage>
</organism>
<evidence type="ECO:0000259" key="10">
    <source>
        <dbReference type="PROSITE" id="PS50109"/>
    </source>
</evidence>
<dbReference type="InterPro" id="IPR001789">
    <property type="entry name" value="Sig_transdc_resp-reg_receiver"/>
</dbReference>
<reference evidence="13" key="1">
    <citation type="submission" date="2016-10" db="EMBL/GenBank/DDBJ databases">
        <title>Comparative genomics uncovers the prolific and rare metabolic potential of the cyanobacterial genus Moorea.</title>
        <authorList>
            <person name="Leao T."/>
            <person name="Castelao G."/>
            <person name="Korobeynikov A."/>
            <person name="Monroe E.A."/>
            <person name="Podell S."/>
            <person name="Glukhov E."/>
            <person name="Allen E."/>
            <person name="Gerwick W.H."/>
            <person name="Gerwick L."/>
        </authorList>
    </citation>
    <scope>NUCLEOTIDE SEQUENCE [LARGE SCALE GENOMIC DNA]</scope>
    <source>
        <strain evidence="13">JHB</strain>
    </source>
</reference>
<dbReference type="SUPFAM" id="SSF52172">
    <property type="entry name" value="CheY-like"/>
    <property type="match status" value="1"/>
</dbReference>
<dbReference type="PROSITE" id="PS50110">
    <property type="entry name" value="RESPONSE_REGULATORY"/>
    <property type="match status" value="1"/>
</dbReference>
<keyword evidence="5" id="KW-0808">Transferase</keyword>
<dbReference type="CDD" id="cd17536">
    <property type="entry name" value="REC_YesN-like"/>
    <property type="match status" value="1"/>
</dbReference>
<dbReference type="CDD" id="cd00082">
    <property type="entry name" value="HisKA"/>
    <property type="match status" value="1"/>
</dbReference>
<evidence type="ECO:0000256" key="9">
    <source>
        <dbReference type="PROSITE-ProRule" id="PRU00169"/>
    </source>
</evidence>
<evidence type="ECO:0000313" key="12">
    <source>
        <dbReference type="EMBL" id="AOY84165.1"/>
    </source>
</evidence>
<dbReference type="Gene3D" id="3.40.50.2300">
    <property type="match status" value="1"/>
</dbReference>
<protein>
    <recommendedName>
        <fullName evidence="8">Circadian input-output histidine kinase CikA</fullName>
        <ecNumber evidence="3">2.7.13.3</ecNumber>
    </recommendedName>
</protein>
<dbReference type="Pfam" id="PF00072">
    <property type="entry name" value="Response_reg"/>
    <property type="match status" value="1"/>
</dbReference>
<keyword evidence="12" id="KW-0547">Nucleotide-binding</keyword>
<dbReference type="SMART" id="SM00388">
    <property type="entry name" value="HisKA"/>
    <property type="match status" value="1"/>
</dbReference>
<name>A0A1D9G9L3_MOOP1</name>
<dbReference type="InterPro" id="IPR011006">
    <property type="entry name" value="CheY-like_superfamily"/>
</dbReference>
<gene>
    <name evidence="12" type="ORF">BJP36_33790</name>
</gene>
<evidence type="ECO:0000256" key="4">
    <source>
        <dbReference type="ARBA" id="ARBA00022553"/>
    </source>
</evidence>